<dbReference type="RefSeq" id="WP_290314729.1">
    <property type="nucleotide sequence ID" value="NZ_JAUFPN010000009.1"/>
</dbReference>
<evidence type="ECO:0000313" key="8">
    <source>
        <dbReference type="Proteomes" id="UP001529369"/>
    </source>
</evidence>
<keyword evidence="8" id="KW-1185">Reference proteome</keyword>
<evidence type="ECO:0000256" key="2">
    <source>
        <dbReference type="ARBA" id="ARBA00007802"/>
    </source>
</evidence>
<comment type="subcellular location">
    <subcellularLocation>
        <location evidence="1">Membrane</location>
        <topology evidence="1">Multi-pass membrane protein</topology>
    </subcellularLocation>
</comment>
<dbReference type="Pfam" id="PF04610">
    <property type="entry name" value="TrbL"/>
    <property type="match status" value="1"/>
</dbReference>
<evidence type="ECO:0000256" key="6">
    <source>
        <dbReference type="SAM" id="Phobius"/>
    </source>
</evidence>
<evidence type="ECO:0000256" key="5">
    <source>
        <dbReference type="ARBA" id="ARBA00023136"/>
    </source>
</evidence>
<feature type="transmembrane region" description="Helical" evidence="6">
    <location>
        <begin position="168"/>
        <end position="186"/>
    </location>
</feature>
<protein>
    <submittedName>
        <fullName evidence="7">Type IV secretion system protein</fullName>
    </submittedName>
</protein>
<gene>
    <name evidence="7" type="ORF">QWZ14_01215</name>
</gene>
<reference evidence="8" key="1">
    <citation type="journal article" date="2019" name="Int. J. Syst. Evol. Microbiol.">
        <title>The Global Catalogue of Microorganisms (GCM) 10K type strain sequencing project: providing services to taxonomists for standard genome sequencing and annotation.</title>
        <authorList>
            <consortium name="The Broad Institute Genomics Platform"/>
            <consortium name="The Broad Institute Genome Sequencing Center for Infectious Disease"/>
            <person name="Wu L."/>
            <person name="Ma J."/>
        </authorList>
    </citation>
    <scope>NUCLEOTIDE SEQUENCE [LARGE SCALE GENOMIC DNA]</scope>
    <source>
        <strain evidence="8">CECT 7131</strain>
    </source>
</reference>
<accession>A0ABT7ZZW3</accession>
<comment type="similarity">
    <text evidence="2">Belongs to the TrbL/VirB6 family.</text>
</comment>
<proteinExistence type="inferred from homology"/>
<keyword evidence="5 6" id="KW-0472">Membrane</keyword>
<feature type="transmembrane region" description="Helical" evidence="6">
    <location>
        <begin position="143"/>
        <end position="161"/>
    </location>
</feature>
<keyword evidence="3 6" id="KW-0812">Transmembrane</keyword>
<feature type="transmembrane region" description="Helical" evidence="6">
    <location>
        <begin position="206"/>
        <end position="227"/>
    </location>
</feature>
<dbReference type="EMBL" id="JAUFPN010000009">
    <property type="protein sequence ID" value="MDN3562999.1"/>
    <property type="molecule type" value="Genomic_DNA"/>
</dbReference>
<feature type="transmembrane region" description="Helical" evidence="6">
    <location>
        <begin position="239"/>
        <end position="260"/>
    </location>
</feature>
<evidence type="ECO:0000256" key="1">
    <source>
        <dbReference type="ARBA" id="ARBA00004141"/>
    </source>
</evidence>
<evidence type="ECO:0000313" key="7">
    <source>
        <dbReference type="EMBL" id="MDN3562999.1"/>
    </source>
</evidence>
<dbReference type="InterPro" id="IPR007688">
    <property type="entry name" value="Conjugal_tfr_TrbL/VirB6"/>
</dbReference>
<dbReference type="Proteomes" id="UP001529369">
    <property type="component" value="Unassembled WGS sequence"/>
</dbReference>
<sequence>MALEGIFQSFATEFDATLVDGMNDVVRSGLAWAQPQLRVLLVLYVVAYALGFMLTANVSARQSAYAAVRGLLVAAAVQSAHYVPWVQEMFFTTLPNQTAAALNGPRITVSSAQQFDVMWSATLRVNAFVLQQASGWLQVMDRAMAWLFALICLVALSVMFIMWFVSRIFMAIVICMGPFLIPLYLFRATRGFVEGWIGKLVGLTVLQLASSILLRALLVVITARFSAMQNNLGSSIDMMLGSFAGIAGLFWMGALLMVVLPTAVSIGAAMGASQAATAAALLTLPGRASALAGRINRAVPRPGRA</sequence>
<evidence type="ECO:0000256" key="4">
    <source>
        <dbReference type="ARBA" id="ARBA00022989"/>
    </source>
</evidence>
<evidence type="ECO:0000256" key="3">
    <source>
        <dbReference type="ARBA" id="ARBA00022692"/>
    </source>
</evidence>
<organism evidence="7 8">
    <name type="scientific">Paeniroseomonas aquatica</name>
    <dbReference type="NCBI Taxonomy" id="373043"/>
    <lineage>
        <taxon>Bacteria</taxon>
        <taxon>Pseudomonadati</taxon>
        <taxon>Pseudomonadota</taxon>
        <taxon>Alphaproteobacteria</taxon>
        <taxon>Acetobacterales</taxon>
        <taxon>Acetobacteraceae</taxon>
        <taxon>Paeniroseomonas</taxon>
    </lineage>
</organism>
<comment type="caution">
    <text evidence="7">The sequence shown here is derived from an EMBL/GenBank/DDBJ whole genome shotgun (WGS) entry which is preliminary data.</text>
</comment>
<feature type="transmembrane region" description="Helical" evidence="6">
    <location>
        <begin position="37"/>
        <end position="54"/>
    </location>
</feature>
<keyword evidence="4 6" id="KW-1133">Transmembrane helix</keyword>
<name>A0ABT7ZZW3_9PROT</name>